<evidence type="ECO:0000259" key="1">
    <source>
        <dbReference type="PROSITE" id="PS51186"/>
    </source>
</evidence>
<dbReference type="InterPro" id="IPR016181">
    <property type="entry name" value="Acyl_CoA_acyltransferase"/>
</dbReference>
<protein>
    <submittedName>
        <fullName evidence="2">GNAT family N-acetyltransferase</fullName>
    </submittedName>
</protein>
<dbReference type="STRING" id="1188252.A1QC_12655"/>
<dbReference type="PROSITE" id="PS51186">
    <property type="entry name" value="GNAT"/>
    <property type="match status" value="1"/>
</dbReference>
<evidence type="ECO:0000313" key="2">
    <source>
        <dbReference type="EMBL" id="OEF23215.1"/>
    </source>
</evidence>
<gene>
    <name evidence="2" type="ORF">A1QC_12655</name>
</gene>
<keyword evidence="3" id="KW-1185">Reference proteome</keyword>
<proteinExistence type="predicted"/>
<dbReference type="OrthoDB" id="9798081at2"/>
<dbReference type="Gene3D" id="3.40.630.30">
    <property type="match status" value="1"/>
</dbReference>
<comment type="caution">
    <text evidence="2">The sequence shown here is derived from an EMBL/GenBank/DDBJ whole genome shotgun (WGS) entry which is preliminary data.</text>
</comment>
<evidence type="ECO:0000313" key="3">
    <source>
        <dbReference type="Proteomes" id="UP000094070"/>
    </source>
</evidence>
<organism evidence="2 3">
    <name type="scientific">Vibrio rumoiensis 1S-45</name>
    <dbReference type="NCBI Taxonomy" id="1188252"/>
    <lineage>
        <taxon>Bacteria</taxon>
        <taxon>Pseudomonadati</taxon>
        <taxon>Pseudomonadota</taxon>
        <taxon>Gammaproteobacteria</taxon>
        <taxon>Vibrionales</taxon>
        <taxon>Vibrionaceae</taxon>
        <taxon>Vibrio</taxon>
    </lineage>
</organism>
<sequence>MKVVCETDRLIIRQFELHDTEFIIRLLNEESFIRYISDKNIRTQDDAVCYLKDGPMASYDQYGFGLNLVYLKNDNIPIGMCGVLKRNELEFPDLGYAFLAEFVGKGFASEAAEKTLKVTMENHSLDTVYAVTLPDNSRSNKLLKSINFRFKERIELYGLQNNLYEYRG</sequence>
<dbReference type="EMBL" id="AJYK02000096">
    <property type="protein sequence ID" value="OEF23215.1"/>
    <property type="molecule type" value="Genomic_DNA"/>
</dbReference>
<dbReference type="PANTHER" id="PTHR43792:SF1">
    <property type="entry name" value="N-ACETYLTRANSFERASE DOMAIN-CONTAINING PROTEIN"/>
    <property type="match status" value="1"/>
</dbReference>
<dbReference type="GO" id="GO:0016747">
    <property type="term" value="F:acyltransferase activity, transferring groups other than amino-acyl groups"/>
    <property type="evidence" value="ECO:0007669"/>
    <property type="project" value="InterPro"/>
</dbReference>
<reference evidence="2 3" key="1">
    <citation type="journal article" date="2012" name="Science">
        <title>Ecological populations of bacteria act as socially cohesive units of antibiotic production and resistance.</title>
        <authorList>
            <person name="Cordero O.X."/>
            <person name="Wildschutte H."/>
            <person name="Kirkup B."/>
            <person name="Proehl S."/>
            <person name="Ngo L."/>
            <person name="Hussain F."/>
            <person name="Le Roux F."/>
            <person name="Mincer T."/>
            <person name="Polz M.F."/>
        </authorList>
    </citation>
    <scope>NUCLEOTIDE SEQUENCE [LARGE SCALE GENOMIC DNA]</scope>
    <source>
        <strain evidence="2 3">1S-45</strain>
    </source>
</reference>
<dbReference type="InterPro" id="IPR051531">
    <property type="entry name" value="N-acetyltransferase"/>
</dbReference>
<dbReference type="AlphaFoldDB" id="A0A1E5DZA2"/>
<dbReference type="Pfam" id="PF13302">
    <property type="entry name" value="Acetyltransf_3"/>
    <property type="match status" value="1"/>
</dbReference>
<keyword evidence="2" id="KW-0808">Transferase</keyword>
<accession>A0A1E5DZA2</accession>
<dbReference type="SUPFAM" id="SSF55729">
    <property type="entry name" value="Acyl-CoA N-acyltransferases (Nat)"/>
    <property type="match status" value="1"/>
</dbReference>
<feature type="domain" description="N-acetyltransferase" evidence="1">
    <location>
        <begin position="10"/>
        <end position="168"/>
    </location>
</feature>
<dbReference type="eggNOG" id="COG1670">
    <property type="taxonomic scope" value="Bacteria"/>
</dbReference>
<dbReference type="Proteomes" id="UP000094070">
    <property type="component" value="Unassembled WGS sequence"/>
</dbReference>
<dbReference type="InterPro" id="IPR000182">
    <property type="entry name" value="GNAT_dom"/>
</dbReference>
<dbReference type="RefSeq" id="WP_017025301.1">
    <property type="nucleotide sequence ID" value="NZ_AJYK02000096.1"/>
</dbReference>
<dbReference type="PANTHER" id="PTHR43792">
    <property type="entry name" value="GNAT FAMILY, PUTATIVE (AFU_ORTHOLOGUE AFUA_3G00765)-RELATED-RELATED"/>
    <property type="match status" value="1"/>
</dbReference>
<name>A0A1E5DZA2_9VIBR</name>